<organism evidence="2 3">
    <name type="scientific">phage Lak_Megaphage_RVC_AP3_GC26</name>
    <dbReference type="NCBI Taxonomy" id="3109225"/>
    <lineage>
        <taxon>Viruses</taxon>
        <taxon>Duplodnaviria</taxon>
        <taxon>Heunggongvirae</taxon>
        <taxon>Uroviricota</taxon>
        <taxon>Caudoviricetes</taxon>
        <taxon>Caudoviricetes code 15 clade</taxon>
    </lineage>
</organism>
<feature type="compositionally biased region" description="Polar residues" evidence="1">
    <location>
        <begin position="201"/>
        <end position="215"/>
    </location>
</feature>
<name>A0ABZ0Z0E6_9CAUD</name>
<evidence type="ECO:0000313" key="2">
    <source>
        <dbReference type="EMBL" id="WQJ51584.1"/>
    </source>
</evidence>
<accession>A0ABZ0Z0E6</accession>
<dbReference type="Proteomes" id="UP001348805">
    <property type="component" value="Segment"/>
</dbReference>
<sequence length="238" mass="26770">MANKKEFKPEYKYETLTGKFTDYRGMVRDFTMVAVSIPMKYDDAVVTRPVMVEDEYEIPAKNVLNEENGQIEYVPASTEKFIDEVDEVLAPITKMLSVGVATRCVRDTHDADLGVRIAYGKALKLLDHSLYVSHPGMINTKMVKALLEQEAEHFKKDPGSYLAGYNEAKTRYAKDGKIAEVEMTETEIEDASKKETESTEDNTVSVHDTAASTHDSVIHVTKSPTNFRQKFLDEANGE</sequence>
<evidence type="ECO:0000313" key="3">
    <source>
        <dbReference type="Proteomes" id="UP001348805"/>
    </source>
</evidence>
<keyword evidence="3" id="KW-1185">Reference proteome</keyword>
<proteinExistence type="predicted"/>
<reference evidence="2 3" key="1">
    <citation type="submission" date="2023-11" db="EMBL/GenBank/DDBJ databases">
        <authorList>
            <person name="Cook R."/>
            <person name="Crisci M."/>
            <person name="Pye H."/>
            <person name="Adriaenssens E."/>
            <person name="Santini J."/>
        </authorList>
    </citation>
    <scope>NUCLEOTIDE SEQUENCE [LARGE SCALE GENOMIC DNA]</scope>
    <source>
        <strain evidence="2">Lak_Megaphage_RVC_AP3_GC26</strain>
    </source>
</reference>
<protein>
    <submittedName>
        <fullName evidence="2">Uncharacterized protein</fullName>
    </submittedName>
</protein>
<feature type="region of interest" description="Disordered" evidence="1">
    <location>
        <begin position="186"/>
        <end position="216"/>
    </location>
</feature>
<evidence type="ECO:0000256" key="1">
    <source>
        <dbReference type="SAM" id="MobiDB-lite"/>
    </source>
</evidence>
<dbReference type="EMBL" id="OR769219">
    <property type="protein sequence ID" value="WQJ51584.1"/>
    <property type="molecule type" value="Genomic_DNA"/>
</dbReference>